<feature type="domain" description="Amidase" evidence="2">
    <location>
        <begin position="149"/>
        <end position="579"/>
    </location>
</feature>
<accession>A0AAW1Q0D3</accession>
<dbReference type="PANTHER" id="PTHR11895:SF67">
    <property type="entry name" value="AMIDASE DOMAIN-CONTAINING PROTEIN"/>
    <property type="match status" value="1"/>
</dbReference>
<evidence type="ECO:0000256" key="1">
    <source>
        <dbReference type="ARBA" id="ARBA00009199"/>
    </source>
</evidence>
<evidence type="ECO:0000313" key="3">
    <source>
        <dbReference type="EMBL" id="KAK9813908.1"/>
    </source>
</evidence>
<comment type="similarity">
    <text evidence="1">Belongs to the amidase family.</text>
</comment>
<gene>
    <name evidence="3" type="ORF">WJX73_004387</name>
</gene>
<dbReference type="PANTHER" id="PTHR11895">
    <property type="entry name" value="TRANSAMIDASE"/>
    <property type="match status" value="1"/>
</dbReference>
<evidence type="ECO:0000259" key="2">
    <source>
        <dbReference type="Pfam" id="PF01425"/>
    </source>
</evidence>
<protein>
    <recommendedName>
        <fullName evidence="2">Amidase domain-containing protein</fullName>
    </recommendedName>
</protein>
<dbReference type="EMBL" id="JALJOQ010000002">
    <property type="protein sequence ID" value="KAK9813908.1"/>
    <property type="molecule type" value="Genomic_DNA"/>
</dbReference>
<comment type="caution">
    <text evidence="3">The sequence shown here is derived from an EMBL/GenBank/DDBJ whole genome shotgun (WGS) entry which is preliminary data.</text>
</comment>
<dbReference type="PROSITE" id="PS00571">
    <property type="entry name" value="AMIDASES"/>
    <property type="match status" value="1"/>
</dbReference>
<keyword evidence="4" id="KW-1185">Reference proteome</keyword>
<reference evidence="3 4" key="1">
    <citation type="journal article" date="2024" name="Nat. Commun.">
        <title>Phylogenomics reveals the evolutionary origins of lichenization in chlorophyte algae.</title>
        <authorList>
            <person name="Puginier C."/>
            <person name="Libourel C."/>
            <person name="Otte J."/>
            <person name="Skaloud P."/>
            <person name="Haon M."/>
            <person name="Grisel S."/>
            <person name="Petersen M."/>
            <person name="Berrin J.G."/>
            <person name="Delaux P.M."/>
            <person name="Dal Grande F."/>
            <person name="Keller J."/>
        </authorList>
    </citation>
    <scope>NUCLEOTIDE SEQUENCE [LARGE SCALE GENOMIC DNA]</scope>
    <source>
        <strain evidence="3 4">SAG 2036</strain>
    </source>
</reference>
<dbReference type="InterPro" id="IPR036928">
    <property type="entry name" value="AS_sf"/>
</dbReference>
<evidence type="ECO:0000313" key="4">
    <source>
        <dbReference type="Proteomes" id="UP001465755"/>
    </source>
</evidence>
<dbReference type="GO" id="GO:0003824">
    <property type="term" value="F:catalytic activity"/>
    <property type="evidence" value="ECO:0007669"/>
    <property type="project" value="InterPro"/>
</dbReference>
<organism evidence="3 4">
    <name type="scientific">Symbiochloris irregularis</name>
    <dbReference type="NCBI Taxonomy" id="706552"/>
    <lineage>
        <taxon>Eukaryota</taxon>
        <taxon>Viridiplantae</taxon>
        <taxon>Chlorophyta</taxon>
        <taxon>core chlorophytes</taxon>
        <taxon>Trebouxiophyceae</taxon>
        <taxon>Trebouxiales</taxon>
        <taxon>Trebouxiaceae</taxon>
        <taxon>Symbiochloris</taxon>
    </lineage>
</organism>
<dbReference type="Pfam" id="PF01425">
    <property type="entry name" value="Amidase"/>
    <property type="match status" value="1"/>
</dbReference>
<dbReference type="AlphaFoldDB" id="A0AAW1Q0D3"/>
<dbReference type="SUPFAM" id="SSF75304">
    <property type="entry name" value="Amidase signature (AS) enzymes"/>
    <property type="match status" value="1"/>
</dbReference>
<dbReference type="InterPro" id="IPR023631">
    <property type="entry name" value="Amidase_dom"/>
</dbReference>
<dbReference type="Proteomes" id="UP001465755">
    <property type="component" value="Unassembled WGS sequence"/>
</dbReference>
<dbReference type="InterPro" id="IPR020556">
    <property type="entry name" value="Amidase_CS"/>
</dbReference>
<name>A0AAW1Q0D3_9CHLO</name>
<dbReference type="InterPro" id="IPR000120">
    <property type="entry name" value="Amidase"/>
</dbReference>
<sequence>MAGRSLRPAEEVVEGPYDLQPLVAPVMTGWPARAFVRILESPLGSLVLPKLKSKSGFPQVLQDIHLPDSPAFSATWPSPPANINPASSGPEEFSFSQPSAIERACAAEFVIADGGRSERSIANGRPQIADYQAAYTKGTTTPSAVAENILRAIAASESHNPPLKLLRTYDAADLLRQAAESTKRYQQGSPRSCLEGIPFTVKDLTDALPYPTSGGSLYMADRRPVKADSPFVAALKEAGAMLVGKSATTEFGVSPLGYNANHGTPRNPHNTAHLTGGSSSGSAGIIACGICPISTGSDGGGSIRIPSSFCGLVGLLPTQARRPAVGGGVSHSTLASPGPMGICVADVALMYAVTANTGALDASIPAARVPRTLQSGLSGSRSLTGKTIGIFEPWFQDAQADIVSACKVAVSKLEQEGAKVTNIVLPELNMARIAHSATFSCEHAQNRKAEMRAGLRSRLNPDTRVISVVGQSITASDFIQAQSIRRRLMTHLTHAFKSCDMIASPTTPVTAPVNKVAASGRRSESPISDVPMVGKVMQYVTPANFAGLPAISVPVGMDSNGLPIGFQLMGPAWSESDLLAAAAVVEAAFTGANRLPDICYNVLSCT</sequence>
<proteinExistence type="inferred from homology"/>
<dbReference type="Gene3D" id="3.90.1300.10">
    <property type="entry name" value="Amidase signature (AS) domain"/>
    <property type="match status" value="1"/>
</dbReference>